<name>A0A9Q4KU84_9EURY</name>
<reference evidence="2" key="1">
    <citation type="submission" date="2022-01" db="EMBL/GenBank/DDBJ databases">
        <title>Draft genome of Methanogenium marinum DSM 15558.</title>
        <authorList>
            <person name="Chen S.-C."/>
            <person name="You Y.-T."/>
        </authorList>
    </citation>
    <scope>NUCLEOTIDE SEQUENCE</scope>
    <source>
        <strain evidence="2">DSM 15558</strain>
    </source>
</reference>
<comment type="caution">
    <text evidence="2">The sequence shown here is derived from an EMBL/GenBank/DDBJ whole genome shotgun (WGS) entry which is preliminary data.</text>
</comment>
<evidence type="ECO:0000256" key="1">
    <source>
        <dbReference type="SAM" id="Phobius"/>
    </source>
</evidence>
<evidence type="ECO:0000313" key="2">
    <source>
        <dbReference type="EMBL" id="MDE4908927.1"/>
    </source>
</evidence>
<keyword evidence="1" id="KW-1133">Transmembrane helix</keyword>
<feature type="transmembrane region" description="Helical" evidence="1">
    <location>
        <begin position="126"/>
        <end position="157"/>
    </location>
</feature>
<dbReference type="RefSeq" id="WP_274925538.1">
    <property type="nucleotide sequence ID" value="NZ_JAKELO010000002.1"/>
</dbReference>
<keyword evidence="1" id="KW-0472">Membrane</keyword>
<sequence>MSDNYSAKRQRLIDEMQGEIIDTDKKISEYSKVHGAGKYAMVLIFFAFIMNVIFFIELPNFSLFWVVSSFLLLMFNPIILMLPTQKSDIAFPSDKGNGGFTDLLRDAATSAGTAVKHERKLYAESLWNLFFINCQPIAPGFILLFSVSIILALTGLFTGFFEIRSAIILIVQSLAIIAFYIGIMKIKPYSPGFFSGILGIRTDISRSMNQGIANGMKFILVMAFLAAISGVLILGVLLLPGQSLSSVMRIEGFVALGPNALPLLLVFLSQLLVVRYFQGIYSRKLVLDVSVYNNGLMRDTMLTSLQALPETPGEDAETELETINKAYTRLHMFKVDDQVFAGYFPVWMIVPNLDVMITRAPKKENP</sequence>
<proteinExistence type="predicted"/>
<organism evidence="2 3">
    <name type="scientific">Methanogenium marinum</name>
    <dbReference type="NCBI Taxonomy" id="348610"/>
    <lineage>
        <taxon>Archaea</taxon>
        <taxon>Methanobacteriati</taxon>
        <taxon>Methanobacteriota</taxon>
        <taxon>Stenosarchaea group</taxon>
        <taxon>Methanomicrobia</taxon>
        <taxon>Methanomicrobiales</taxon>
        <taxon>Methanomicrobiaceae</taxon>
        <taxon>Methanogenium</taxon>
    </lineage>
</organism>
<feature type="transmembrane region" description="Helical" evidence="1">
    <location>
        <begin position="218"/>
        <end position="239"/>
    </location>
</feature>
<evidence type="ECO:0000313" key="3">
    <source>
        <dbReference type="Proteomes" id="UP001143747"/>
    </source>
</evidence>
<keyword evidence="1" id="KW-0812">Transmembrane</keyword>
<dbReference type="Proteomes" id="UP001143747">
    <property type="component" value="Unassembled WGS sequence"/>
</dbReference>
<dbReference type="EMBL" id="JAKELO010000002">
    <property type="protein sequence ID" value="MDE4908927.1"/>
    <property type="molecule type" value="Genomic_DNA"/>
</dbReference>
<feature type="transmembrane region" description="Helical" evidence="1">
    <location>
        <begin position="62"/>
        <end position="82"/>
    </location>
</feature>
<gene>
    <name evidence="2" type="ORF">L0665_09945</name>
</gene>
<feature type="transmembrane region" description="Helical" evidence="1">
    <location>
        <begin position="36"/>
        <end position="56"/>
    </location>
</feature>
<feature type="transmembrane region" description="Helical" evidence="1">
    <location>
        <begin position="259"/>
        <end position="277"/>
    </location>
</feature>
<accession>A0A9Q4KU84</accession>
<feature type="transmembrane region" description="Helical" evidence="1">
    <location>
        <begin position="163"/>
        <end position="183"/>
    </location>
</feature>
<protein>
    <submittedName>
        <fullName evidence="2">Uncharacterized protein</fullName>
    </submittedName>
</protein>
<dbReference type="AlphaFoldDB" id="A0A9Q4KU84"/>
<keyword evidence="3" id="KW-1185">Reference proteome</keyword>